<reference evidence="2 3" key="1">
    <citation type="journal article" date="2019" name="J. Gen. Appl. Microbiol.">
        <title>Aerobic degradation of cis-dichloroethene by the marine bacterium Marinobacter salsuginis strain 5N-3.</title>
        <authorList>
            <person name="Inoue Y."/>
            <person name="Fukunaga Y."/>
            <person name="Katsumata H."/>
            <person name="Ohji S."/>
            <person name="Hosoyama A."/>
            <person name="Mori K."/>
            <person name="Ando K."/>
        </authorList>
    </citation>
    <scope>NUCLEOTIDE SEQUENCE [LARGE SCALE GENOMIC DNA]</scope>
    <source>
        <strain evidence="2 3">5N-3</strain>
    </source>
</reference>
<keyword evidence="3" id="KW-1185">Reference proteome</keyword>
<feature type="transmembrane region" description="Helical" evidence="1">
    <location>
        <begin position="26"/>
        <end position="46"/>
    </location>
</feature>
<keyword evidence="1" id="KW-1133">Transmembrane helix</keyword>
<name>A0A5M3PS97_9GAMM</name>
<gene>
    <name evidence="2" type="ORF">MS5N3_31120</name>
</gene>
<keyword evidence="1" id="KW-0472">Membrane</keyword>
<sequence>MAVVSNALIIHFGELRFASKGWDSPASTLVAASLIMFLYLGVVCPFEGCRL</sequence>
<dbReference type="AlphaFoldDB" id="A0A5M3PS97"/>
<organism evidence="2 3">
    <name type="scientific">Marinobacter salsuginis</name>
    <dbReference type="NCBI Taxonomy" id="418719"/>
    <lineage>
        <taxon>Bacteria</taxon>
        <taxon>Pseudomonadati</taxon>
        <taxon>Pseudomonadota</taxon>
        <taxon>Gammaproteobacteria</taxon>
        <taxon>Pseudomonadales</taxon>
        <taxon>Marinobacteraceae</taxon>
        <taxon>Marinobacter</taxon>
    </lineage>
</organism>
<evidence type="ECO:0000313" key="3">
    <source>
        <dbReference type="Proteomes" id="UP000340077"/>
    </source>
</evidence>
<keyword evidence="1" id="KW-0812">Transmembrane</keyword>
<evidence type="ECO:0000256" key="1">
    <source>
        <dbReference type="SAM" id="Phobius"/>
    </source>
</evidence>
<dbReference type="Proteomes" id="UP000340077">
    <property type="component" value="Unassembled WGS sequence"/>
</dbReference>
<protein>
    <submittedName>
        <fullName evidence="2">Uncharacterized protein</fullName>
    </submittedName>
</protein>
<accession>A0A5M3PS97</accession>
<comment type="caution">
    <text evidence="2">The sequence shown here is derived from an EMBL/GenBank/DDBJ whole genome shotgun (WGS) entry which is preliminary data.</text>
</comment>
<proteinExistence type="predicted"/>
<dbReference type="EMBL" id="BGZH01000003">
    <property type="protein sequence ID" value="GBO85661.1"/>
    <property type="molecule type" value="Genomic_DNA"/>
</dbReference>
<evidence type="ECO:0000313" key="2">
    <source>
        <dbReference type="EMBL" id="GBO85661.1"/>
    </source>
</evidence>